<organism evidence="3 4">
    <name type="scientific">Tahibacter amnicola</name>
    <dbReference type="NCBI Taxonomy" id="2976241"/>
    <lineage>
        <taxon>Bacteria</taxon>
        <taxon>Pseudomonadati</taxon>
        <taxon>Pseudomonadota</taxon>
        <taxon>Gammaproteobacteria</taxon>
        <taxon>Lysobacterales</taxon>
        <taxon>Rhodanobacteraceae</taxon>
        <taxon>Tahibacter</taxon>
    </lineage>
</organism>
<dbReference type="EMBL" id="CP104694">
    <property type="protein sequence ID" value="UXI70337.1"/>
    <property type="molecule type" value="Genomic_DNA"/>
</dbReference>
<dbReference type="PANTHER" id="PTHR34606">
    <property type="entry name" value="BON DOMAIN-CONTAINING PROTEIN"/>
    <property type="match status" value="1"/>
</dbReference>
<proteinExistence type="predicted"/>
<name>A0ABY6BKN6_9GAMM</name>
<feature type="domain" description="BON" evidence="2">
    <location>
        <begin position="46"/>
        <end position="114"/>
    </location>
</feature>
<evidence type="ECO:0000259" key="2">
    <source>
        <dbReference type="PROSITE" id="PS50914"/>
    </source>
</evidence>
<dbReference type="SMART" id="SM00749">
    <property type="entry name" value="BON"/>
    <property type="match status" value="2"/>
</dbReference>
<feature type="chain" id="PRO_5045622315" evidence="1">
    <location>
        <begin position="23"/>
        <end position="208"/>
    </location>
</feature>
<dbReference type="Pfam" id="PF04972">
    <property type="entry name" value="BON"/>
    <property type="match status" value="2"/>
</dbReference>
<dbReference type="Proteomes" id="UP001064632">
    <property type="component" value="Chromosome"/>
</dbReference>
<feature type="domain" description="BON" evidence="2">
    <location>
        <begin position="140"/>
        <end position="208"/>
    </location>
</feature>
<evidence type="ECO:0000313" key="4">
    <source>
        <dbReference type="Proteomes" id="UP001064632"/>
    </source>
</evidence>
<sequence length="208" mass="21913">MNPLLVCFPLAVMLAGVSFPLAVRTGDHGVPAQGAVTPGQCGAPADDRAIAAAITSRLRSSSRVEADEISVVVLGGIAQLSGLVWTDVQRRLAESHARDTYGVIGVSNQLDLVDWPPVTQLARTQSSERASLLRARQQRADLWITASVRTTLAQSRGAGNCAVDVRTDAGVVSLRGIMETVLARQVAIDLAAGTFGVQRVHADALLVR</sequence>
<reference evidence="3" key="1">
    <citation type="submission" date="2022-09" db="EMBL/GenBank/DDBJ databases">
        <title>Tahibacter sp. nov., isolated from a fresh water.</title>
        <authorList>
            <person name="Baek J.H."/>
            <person name="Lee J.K."/>
            <person name="Kim J.M."/>
            <person name="Jeon C.O."/>
        </authorList>
    </citation>
    <scope>NUCLEOTIDE SEQUENCE</scope>
    <source>
        <strain evidence="3">W38</strain>
    </source>
</reference>
<dbReference type="PROSITE" id="PS50914">
    <property type="entry name" value="BON"/>
    <property type="match status" value="2"/>
</dbReference>
<feature type="signal peptide" evidence="1">
    <location>
        <begin position="1"/>
        <end position="22"/>
    </location>
</feature>
<accession>A0ABY6BKN6</accession>
<dbReference type="Gene3D" id="3.30.1340.30">
    <property type="match status" value="1"/>
</dbReference>
<protein>
    <submittedName>
        <fullName evidence="3">BON domain-containing protein</fullName>
    </submittedName>
</protein>
<evidence type="ECO:0000313" key="3">
    <source>
        <dbReference type="EMBL" id="UXI70337.1"/>
    </source>
</evidence>
<evidence type="ECO:0000256" key="1">
    <source>
        <dbReference type="SAM" id="SignalP"/>
    </source>
</evidence>
<dbReference type="InterPro" id="IPR014004">
    <property type="entry name" value="Transpt-assoc_nodulatn_dom_bac"/>
</dbReference>
<dbReference type="PANTHER" id="PTHR34606:SF15">
    <property type="entry name" value="BON DOMAIN-CONTAINING PROTEIN"/>
    <property type="match status" value="1"/>
</dbReference>
<dbReference type="InterPro" id="IPR051686">
    <property type="entry name" value="Lipoprotein_DolP"/>
</dbReference>
<dbReference type="InterPro" id="IPR007055">
    <property type="entry name" value="BON_dom"/>
</dbReference>
<gene>
    <name evidence="3" type="ORF">N4264_12080</name>
</gene>
<keyword evidence="1" id="KW-0732">Signal</keyword>
<keyword evidence="4" id="KW-1185">Reference proteome</keyword>
<dbReference type="RefSeq" id="WP_261697287.1">
    <property type="nucleotide sequence ID" value="NZ_CP104694.1"/>
</dbReference>